<dbReference type="Pfam" id="PF02954">
    <property type="entry name" value="HTH_8"/>
    <property type="match status" value="1"/>
</dbReference>
<dbReference type="PROSITE" id="PS50045">
    <property type="entry name" value="SIGMA54_INTERACT_4"/>
    <property type="match status" value="1"/>
</dbReference>
<dbReference type="Gene3D" id="3.30.450.40">
    <property type="match status" value="1"/>
</dbReference>
<dbReference type="InterPro" id="IPR002197">
    <property type="entry name" value="HTH_Fis"/>
</dbReference>
<dbReference type="GeneID" id="78454110"/>
<dbReference type="InterPro" id="IPR027417">
    <property type="entry name" value="P-loop_NTPase"/>
</dbReference>
<dbReference type="GO" id="GO:0005524">
    <property type="term" value="F:ATP binding"/>
    <property type="evidence" value="ECO:0007669"/>
    <property type="project" value="UniProtKB-KW"/>
</dbReference>
<organism evidence="7 8">
    <name type="scientific">Fusobacterium ulcerans</name>
    <dbReference type="NCBI Taxonomy" id="861"/>
    <lineage>
        <taxon>Bacteria</taxon>
        <taxon>Fusobacteriati</taxon>
        <taxon>Fusobacteriota</taxon>
        <taxon>Fusobacteriia</taxon>
        <taxon>Fusobacteriales</taxon>
        <taxon>Fusobacteriaceae</taxon>
        <taxon>Fusobacterium</taxon>
    </lineage>
</organism>
<dbReference type="InterPro" id="IPR009057">
    <property type="entry name" value="Homeodomain-like_sf"/>
</dbReference>
<dbReference type="InterPro" id="IPR058031">
    <property type="entry name" value="AAA_lid_NorR"/>
</dbReference>
<dbReference type="RefSeq" id="WP_005979510.1">
    <property type="nucleotide sequence ID" value="NZ_CABKNW010000004.1"/>
</dbReference>
<dbReference type="Pfam" id="PF25601">
    <property type="entry name" value="AAA_lid_14"/>
    <property type="match status" value="1"/>
</dbReference>
<dbReference type="SMART" id="SM00382">
    <property type="entry name" value="AAA"/>
    <property type="match status" value="1"/>
</dbReference>
<dbReference type="InterPro" id="IPR025944">
    <property type="entry name" value="Sigma_54_int_dom_CS"/>
</dbReference>
<dbReference type="GO" id="GO:0043565">
    <property type="term" value="F:sequence-specific DNA binding"/>
    <property type="evidence" value="ECO:0007669"/>
    <property type="project" value="InterPro"/>
</dbReference>
<dbReference type="InterPro" id="IPR025943">
    <property type="entry name" value="Sigma_54_int_dom_ATP-bd_2"/>
</dbReference>
<evidence type="ECO:0000256" key="5">
    <source>
        <dbReference type="ARBA" id="ARBA00023163"/>
    </source>
</evidence>
<evidence type="ECO:0000256" key="3">
    <source>
        <dbReference type="ARBA" id="ARBA00023015"/>
    </source>
</evidence>
<name>A0AAX2JF60_9FUSO</name>
<dbReference type="InterPro" id="IPR002078">
    <property type="entry name" value="Sigma_54_int"/>
</dbReference>
<gene>
    <name evidence="7" type="primary">luxO</name>
    <name evidence="7" type="ORF">NCTC12112_02841</name>
</gene>
<feature type="domain" description="Sigma-54 factor interaction" evidence="6">
    <location>
        <begin position="264"/>
        <end position="494"/>
    </location>
</feature>
<keyword evidence="2" id="KW-0067">ATP-binding</keyword>
<dbReference type="GO" id="GO:0006355">
    <property type="term" value="P:regulation of DNA-templated transcription"/>
    <property type="evidence" value="ECO:0007669"/>
    <property type="project" value="InterPro"/>
</dbReference>
<evidence type="ECO:0000256" key="2">
    <source>
        <dbReference type="ARBA" id="ARBA00022840"/>
    </source>
</evidence>
<evidence type="ECO:0000313" key="7">
    <source>
        <dbReference type="EMBL" id="SQJ13223.1"/>
    </source>
</evidence>
<dbReference type="AlphaFoldDB" id="A0AAX2JF60"/>
<keyword evidence="1" id="KW-0547">Nucleotide-binding</keyword>
<protein>
    <submittedName>
        <fullName evidence="7">Regulatory protein luxO</fullName>
    </submittedName>
</protein>
<dbReference type="CDD" id="cd00009">
    <property type="entry name" value="AAA"/>
    <property type="match status" value="1"/>
</dbReference>
<reference evidence="7 8" key="1">
    <citation type="submission" date="2018-06" db="EMBL/GenBank/DDBJ databases">
        <authorList>
            <consortium name="Pathogen Informatics"/>
            <person name="Doyle S."/>
        </authorList>
    </citation>
    <scope>NUCLEOTIDE SEQUENCE [LARGE SCALE GENOMIC DNA]</scope>
    <source>
        <strain evidence="7 8">NCTC12112</strain>
    </source>
</reference>
<dbReference type="Gene3D" id="1.10.10.60">
    <property type="entry name" value="Homeodomain-like"/>
    <property type="match status" value="1"/>
</dbReference>
<dbReference type="PROSITE" id="PS00676">
    <property type="entry name" value="SIGMA54_INTERACT_2"/>
    <property type="match status" value="1"/>
</dbReference>
<accession>A0AAX2JF60</accession>
<dbReference type="PROSITE" id="PS00688">
    <property type="entry name" value="SIGMA54_INTERACT_3"/>
    <property type="match status" value="1"/>
</dbReference>
<dbReference type="PANTHER" id="PTHR32071">
    <property type="entry name" value="TRANSCRIPTIONAL REGULATORY PROTEIN"/>
    <property type="match status" value="1"/>
</dbReference>
<dbReference type="Pfam" id="PF00158">
    <property type="entry name" value="Sigma54_activat"/>
    <property type="match status" value="1"/>
</dbReference>
<evidence type="ECO:0000313" key="8">
    <source>
        <dbReference type="Proteomes" id="UP000249008"/>
    </source>
</evidence>
<keyword evidence="4" id="KW-0238">DNA-binding</keyword>
<dbReference type="InterPro" id="IPR003593">
    <property type="entry name" value="AAA+_ATPase"/>
</dbReference>
<evidence type="ECO:0000256" key="4">
    <source>
        <dbReference type="ARBA" id="ARBA00023125"/>
    </source>
</evidence>
<keyword evidence="3" id="KW-0805">Transcription regulation</keyword>
<dbReference type="PANTHER" id="PTHR32071:SF57">
    <property type="entry name" value="C4-DICARBOXYLATE TRANSPORT TRANSCRIPTIONAL REGULATORY PROTEIN DCTD"/>
    <property type="match status" value="1"/>
</dbReference>
<evidence type="ECO:0000256" key="1">
    <source>
        <dbReference type="ARBA" id="ARBA00022741"/>
    </source>
</evidence>
<dbReference type="InterPro" id="IPR029016">
    <property type="entry name" value="GAF-like_dom_sf"/>
</dbReference>
<dbReference type="Proteomes" id="UP000249008">
    <property type="component" value="Chromosome 1"/>
</dbReference>
<evidence type="ECO:0000259" key="6">
    <source>
        <dbReference type="PROSITE" id="PS50045"/>
    </source>
</evidence>
<dbReference type="Gene3D" id="3.40.50.300">
    <property type="entry name" value="P-loop containing nucleotide triphosphate hydrolases"/>
    <property type="match status" value="1"/>
</dbReference>
<dbReference type="SUPFAM" id="SSF52540">
    <property type="entry name" value="P-loop containing nucleoside triphosphate hydrolases"/>
    <property type="match status" value="1"/>
</dbReference>
<dbReference type="EMBL" id="LS483487">
    <property type="protein sequence ID" value="SQJ13223.1"/>
    <property type="molecule type" value="Genomic_DNA"/>
</dbReference>
<keyword evidence="5" id="KW-0804">Transcription</keyword>
<dbReference type="FunFam" id="3.40.50.300:FF:000006">
    <property type="entry name" value="DNA-binding transcriptional regulator NtrC"/>
    <property type="match status" value="1"/>
</dbReference>
<dbReference type="SUPFAM" id="SSF46689">
    <property type="entry name" value="Homeodomain-like"/>
    <property type="match status" value="1"/>
</dbReference>
<dbReference type="KEGG" id="ful:C4N20_04775"/>
<dbReference type="Gene3D" id="1.10.8.60">
    <property type="match status" value="1"/>
</dbReference>
<proteinExistence type="predicted"/>
<sequence>MDLLNKIKDDILKYAETISQVINIDVEIMNKELIRIAGTGRLKEKVGLDMTGESHVYEHVLKTGNTEIILSPREEKICQTCPSRNTCTEVLEISTPIMFNSEPIGVIGLICFDEKKKDEFISKQDSYIKFLQQIALFIGSRVYEANEKIMIENNNKVLMNIVDRIPDSIIITNDHDKIELINEKGISLFKLTDYEHKLLVSPIKSFLDKKEFSLSYADISHDVVGDIIYFPKNMGRFRTLYIFQESQKFRTYLHQLNYNFSKEFIFNSQEMEAVYSKIRKVAKTTSTVLITGESGTGKEVAAKAIHTSSNRADMPFIAVNCGAIPDTLMESEFFGYVKGAFTGANPKGKIGFFEQADKGTIFLDEIGDMPLTLQVKLLRVLQEKTISPVGSDKIKEIDIRIVAATNKNLETLVAEGKFREDLYYRLNVFPIDIPALRERPKDIEDLTNFFIAKYSQLFNIPIRRLSNEVMFLFLSYSWPGNIRELKNITEYIINVIEERDLMITVKHLPPKLTNSLNIKEIKTLAEIEKEAIETFLLKYGRSSKDKVKVAETLDISLATLYRKLKLYNL</sequence>